<keyword evidence="2" id="KW-1185">Reference proteome</keyword>
<evidence type="ECO:0000313" key="1">
    <source>
        <dbReference type="EMBL" id="CCF85802.1"/>
    </source>
</evidence>
<gene>
    <name evidence="1" type="ORF">NITHO_5730002</name>
</gene>
<protein>
    <submittedName>
        <fullName evidence="1">Uncharacterized protein</fullName>
    </submittedName>
</protein>
<name>I4EM89_9BACT</name>
<dbReference type="EMBL" id="CAGS01000527">
    <property type="protein sequence ID" value="CCF85802.1"/>
    <property type="molecule type" value="Genomic_DNA"/>
</dbReference>
<proteinExistence type="predicted"/>
<evidence type="ECO:0000313" key="2">
    <source>
        <dbReference type="Proteomes" id="UP000004221"/>
    </source>
</evidence>
<accession>I4EM89</accession>
<organism evidence="1 2">
    <name type="scientific">Nitrolancea hollandica Lb</name>
    <dbReference type="NCBI Taxonomy" id="1129897"/>
    <lineage>
        <taxon>Bacteria</taxon>
        <taxon>Pseudomonadati</taxon>
        <taxon>Thermomicrobiota</taxon>
        <taxon>Thermomicrobia</taxon>
        <taxon>Sphaerobacterales</taxon>
        <taxon>Sphaerobacterineae</taxon>
        <taxon>Sphaerobacteraceae</taxon>
        <taxon>Nitrolancea</taxon>
    </lineage>
</organism>
<reference evidence="1 2" key="1">
    <citation type="journal article" date="2012" name="ISME J.">
        <title>Nitrification expanded: discovery, physiology and genomics of a nitrite-oxidizing bacterium from the phylum Chloroflexi.</title>
        <authorList>
            <person name="Sorokin D.Y."/>
            <person name="Lucker S."/>
            <person name="Vejmelkova D."/>
            <person name="Kostrikina N.A."/>
            <person name="Kleerebezem R."/>
            <person name="Rijpstra W.I."/>
            <person name="Damste J.S."/>
            <person name="Le Paslier D."/>
            <person name="Muyzer G."/>
            <person name="Wagner M."/>
            <person name="van Loosdrecht M.C."/>
            <person name="Daims H."/>
        </authorList>
    </citation>
    <scope>NUCLEOTIDE SEQUENCE [LARGE SCALE GENOMIC DNA]</scope>
    <source>
        <strain evidence="2">none</strain>
    </source>
</reference>
<dbReference type="Proteomes" id="UP000004221">
    <property type="component" value="Unassembled WGS sequence"/>
</dbReference>
<sequence length="60" mass="6721">MVFLIRFRGDSVHGSIVSISRDTAVCGFISYGDYSHRDLASHDKDGGWIMHGCRSGYVFH</sequence>
<comment type="caution">
    <text evidence="1">The sequence shown here is derived from an EMBL/GenBank/DDBJ whole genome shotgun (WGS) entry which is preliminary data.</text>
</comment>
<dbReference type="AlphaFoldDB" id="I4EM89"/>